<dbReference type="Proteomes" id="UP000077202">
    <property type="component" value="Unassembled WGS sequence"/>
</dbReference>
<sequence>MEGWACYFERQKNLVEPEKKRLEYSQTVGLDKYKRRCKVNTSHGAVADRFGISTGAAAVGPAAPAAASPVPVRMLKAPFLSLTIRHAHKRVGMDVLVQLFEKAQLPISIIGLAPCYPCGMMRVPNLFLHYLLSSLLLFPLESRSRLGPFGGDNQSTVDQSTIDSRKIRKTDEIGYGDYGERQLAGRLESTVPRKLLGEPGGFELN</sequence>
<protein>
    <submittedName>
        <fullName evidence="1">Uncharacterized protein</fullName>
    </submittedName>
</protein>
<evidence type="ECO:0000313" key="1">
    <source>
        <dbReference type="EMBL" id="OAE33949.1"/>
    </source>
</evidence>
<organism evidence="1 2">
    <name type="scientific">Marchantia polymorpha subsp. ruderalis</name>
    <dbReference type="NCBI Taxonomy" id="1480154"/>
    <lineage>
        <taxon>Eukaryota</taxon>
        <taxon>Viridiplantae</taxon>
        <taxon>Streptophyta</taxon>
        <taxon>Embryophyta</taxon>
        <taxon>Marchantiophyta</taxon>
        <taxon>Marchantiopsida</taxon>
        <taxon>Marchantiidae</taxon>
        <taxon>Marchantiales</taxon>
        <taxon>Marchantiaceae</taxon>
        <taxon>Marchantia</taxon>
    </lineage>
</organism>
<evidence type="ECO:0000313" key="2">
    <source>
        <dbReference type="Proteomes" id="UP000077202"/>
    </source>
</evidence>
<accession>A0A176WLN1</accession>
<name>A0A176WLN1_MARPO</name>
<reference evidence="1" key="1">
    <citation type="submission" date="2016-03" db="EMBL/GenBank/DDBJ databases">
        <title>Mechanisms controlling the formation of the plant cell surface in tip-growing cells are functionally conserved among land plants.</title>
        <authorList>
            <person name="Honkanen S."/>
            <person name="Jones V.A."/>
            <person name="Morieri G."/>
            <person name="Champion C."/>
            <person name="Hetherington A.J."/>
            <person name="Kelly S."/>
            <person name="Saint-Marcoux D."/>
            <person name="Proust H."/>
            <person name="Prescott H."/>
            <person name="Dolan L."/>
        </authorList>
    </citation>
    <scope>NUCLEOTIDE SEQUENCE [LARGE SCALE GENOMIC DNA]</scope>
    <source>
        <tissue evidence="1">Whole gametophyte</tissue>
    </source>
</reference>
<gene>
    <name evidence="1" type="ORF">AXG93_2953s1100</name>
</gene>
<proteinExistence type="predicted"/>
<comment type="caution">
    <text evidence="1">The sequence shown here is derived from an EMBL/GenBank/DDBJ whole genome shotgun (WGS) entry which is preliminary data.</text>
</comment>
<dbReference type="EMBL" id="LVLJ01000469">
    <property type="protein sequence ID" value="OAE33949.1"/>
    <property type="molecule type" value="Genomic_DNA"/>
</dbReference>
<dbReference type="AlphaFoldDB" id="A0A176WLN1"/>
<keyword evidence="2" id="KW-1185">Reference proteome</keyword>